<evidence type="ECO:0000313" key="3">
    <source>
        <dbReference type="EMBL" id="NOL40135.1"/>
    </source>
</evidence>
<organism evidence="3 4">
    <name type="scientific">Kribbella sandramycini</name>
    <dbReference type="NCBI Taxonomy" id="60450"/>
    <lineage>
        <taxon>Bacteria</taxon>
        <taxon>Bacillati</taxon>
        <taxon>Actinomycetota</taxon>
        <taxon>Actinomycetes</taxon>
        <taxon>Propionibacteriales</taxon>
        <taxon>Kribbellaceae</taxon>
        <taxon>Kribbella</taxon>
    </lineage>
</organism>
<dbReference type="Proteomes" id="UP000534306">
    <property type="component" value="Unassembled WGS sequence"/>
</dbReference>
<evidence type="ECO:0000313" key="2">
    <source>
        <dbReference type="EMBL" id="MBB6567251.1"/>
    </source>
</evidence>
<keyword evidence="4" id="KW-1185">Reference proteome</keyword>
<proteinExistence type="predicted"/>
<protein>
    <submittedName>
        <fullName evidence="3">Uncharacterized protein</fullName>
    </submittedName>
</protein>
<dbReference type="EMBL" id="JABJRC010000001">
    <property type="protein sequence ID" value="NOL40135.1"/>
    <property type="molecule type" value="Genomic_DNA"/>
</dbReference>
<dbReference type="AlphaFoldDB" id="A0A7Y4KX02"/>
<dbReference type="RefSeq" id="WP_171672217.1">
    <property type="nucleotide sequence ID" value="NZ_BAAAGT010000003.1"/>
</dbReference>
<reference evidence="2 5" key="2">
    <citation type="submission" date="2020-08" db="EMBL/GenBank/DDBJ databases">
        <title>Sequencing the genomes of 1000 actinobacteria strains.</title>
        <authorList>
            <person name="Klenk H.-P."/>
        </authorList>
    </citation>
    <scope>NUCLEOTIDE SEQUENCE [LARGE SCALE GENOMIC DNA]</scope>
    <source>
        <strain evidence="2 5">DSM 15626</strain>
    </source>
</reference>
<dbReference type="EMBL" id="JACHKF010000001">
    <property type="protein sequence ID" value="MBB6567251.1"/>
    <property type="molecule type" value="Genomic_DNA"/>
</dbReference>
<evidence type="ECO:0000313" key="4">
    <source>
        <dbReference type="Proteomes" id="UP000534306"/>
    </source>
</evidence>
<comment type="caution">
    <text evidence="3">The sequence shown here is derived from an EMBL/GenBank/DDBJ whole genome shotgun (WGS) entry which is preliminary data.</text>
</comment>
<reference evidence="3 4" key="1">
    <citation type="submission" date="2020-05" db="EMBL/GenBank/DDBJ databases">
        <title>Genome sequence of Kribbella sandramycini ATCC 39419.</title>
        <authorList>
            <person name="Maclea K.S."/>
            <person name="Fair J.L."/>
        </authorList>
    </citation>
    <scope>NUCLEOTIDE SEQUENCE [LARGE SCALE GENOMIC DNA]</scope>
    <source>
        <strain evidence="3 4">ATCC 39419</strain>
    </source>
</reference>
<feature type="region of interest" description="Disordered" evidence="1">
    <location>
        <begin position="1"/>
        <end position="35"/>
    </location>
</feature>
<gene>
    <name evidence="2" type="ORF">HNR71_002888</name>
    <name evidence="3" type="ORF">HPO96_07760</name>
</gene>
<name>A0A7Y4KX02_9ACTN</name>
<feature type="region of interest" description="Disordered" evidence="1">
    <location>
        <begin position="690"/>
        <end position="712"/>
    </location>
</feature>
<accession>A0A7Y4KX02</accession>
<evidence type="ECO:0000313" key="5">
    <source>
        <dbReference type="Proteomes" id="UP000553957"/>
    </source>
</evidence>
<sequence length="730" mass="78157">MATAMLTAGASLTASAQKPPPPDPGQARTITLVSGDRVRVEPDGRASLLSDKDAVRHEGPDGTTVIPADAIGLVSSGRVDRRLFNITQLARQGYDDDSGRRLPSLDNPAALRQAAAAQPTTRSRTAVTHPVTFKMIGRDGRPVMWQSTVYISDLDNDLEWYTGLVGDTLQLPPGRYAATSAVYTAVPGQARPTVTSVTLPEFTISGPRSLDFDARPGGLVDVKVERRDAKVSDHRLGVKIQGPNSETFVTIGDNATVYSVASKAPHLRSYYQAQVAPPAATLTITAPERTEVPVQWLTRELQLEGVHELQVVDVGHARPEDLAGKDLTGKLALFTLDAAEAEEYAERVGQLAANGAKAAVLHLTEVFSFWAPERGLPVVISIDRQGSKLSAAHAATLEGRPTSPYSYNLVFPHQGGSLPPGVRAPANHDLAVVDSHFHAMGNDKTAGHGNIVADLGSWKTREFSFRVPIGARQTRYFSPGITWSHSARYHNHELRNRRSYPAGPQRENWGKGALTPALNWLSTHVTPEPLVHHTGGMLYAQLPLRSDSAGHRGYNTFGDTGVTRVFADGKQVGENPEPGGGEFEVPAGAKEFRLTSEVIQDAPKAWLGTKVTADWTTSARVQGALPLLTIGFDPAVDIKNTAPAGRRFSIPVTVARQFGTTGPAATVRSVDVSYDDGASWQPASLTRTRTGWSAGVTHPAKPGPVSLRATADAPDGNSVAISTIRAYLLR</sequence>
<dbReference type="Proteomes" id="UP000553957">
    <property type="component" value="Unassembled WGS sequence"/>
</dbReference>
<evidence type="ECO:0000256" key="1">
    <source>
        <dbReference type="SAM" id="MobiDB-lite"/>
    </source>
</evidence>